<accession>A0AA43QRC7</accession>
<sequence length="302" mass="33753">MPDQLTRLKVSTPQNGIVWHTLRYGTGPELILLPSGEGDTHTFAGILHQLARHFTLTTFDMPGFSRTTCPPEALENLSASKLAEQVVGLMNELEIPRASFFGCGSGGLVALTLAAEYSERVGGVVVHEVPLLTTKGSESGFPGGDLASLKRLGDAEVAEACRELFLRHMCENESKWEGLPGDLAGYHKRQESNYVTWVRRYVGVIERRFEKHDLTRRPITWTVGGLTPAGTFWEPANAQATPLQTFDLWDRFMEVLSRYARVTDLNRCACRPKRRLVRSQKTDTRLKHDNLGYGRRKVMVPG</sequence>
<organism evidence="2 3">
    <name type="scientific">Ramalina farinacea</name>
    <dbReference type="NCBI Taxonomy" id="258253"/>
    <lineage>
        <taxon>Eukaryota</taxon>
        <taxon>Fungi</taxon>
        <taxon>Dikarya</taxon>
        <taxon>Ascomycota</taxon>
        <taxon>Pezizomycotina</taxon>
        <taxon>Lecanoromycetes</taxon>
        <taxon>OSLEUM clade</taxon>
        <taxon>Lecanoromycetidae</taxon>
        <taxon>Lecanorales</taxon>
        <taxon>Lecanorineae</taxon>
        <taxon>Ramalinaceae</taxon>
        <taxon>Ramalina</taxon>
    </lineage>
</organism>
<comment type="caution">
    <text evidence="2">The sequence shown here is derived from an EMBL/GenBank/DDBJ whole genome shotgun (WGS) entry which is preliminary data.</text>
</comment>
<dbReference type="PANTHER" id="PTHR43798">
    <property type="entry name" value="MONOACYLGLYCEROL LIPASE"/>
    <property type="match status" value="1"/>
</dbReference>
<dbReference type="InterPro" id="IPR050266">
    <property type="entry name" value="AB_hydrolase_sf"/>
</dbReference>
<dbReference type="AlphaFoldDB" id="A0AA43QRC7"/>
<dbReference type="Proteomes" id="UP001161017">
    <property type="component" value="Unassembled WGS sequence"/>
</dbReference>
<protein>
    <recommendedName>
        <fullName evidence="1">AB hydrolase-1 domain-containing protein</fullName>
    </recommendedName>
</protein>
<evidence type="ECO:0000313" key="3">
    <source>
        <dbReference type="Proteomes" id="UP001161017"/>
    </source>
</evidence>
<dbReference type="Gene3D" id="3.40.50.1820">
    <property type="entry name" value="alpha/beta hydrolase"/>
    <property type="match status" value="1"/>
</dbReference>
<dbReference type="Pfam" id="PF00561">
    <property type="entry name" value="Abhydrolase_1"/>
    <property type="match status" value="1"/>
</dbReference>
<proteinExistence type="predicted"/>
<gene>
    <name evidence="2" type="ORF">OHK93_002433</name>
</gene>
<dbReference type="InterPro" id="IPR029058">
    <property type="entry name" value="AB_hydrolase_fold"/>
</dbReference>
<evidence type="ECO:0000313" key="2">
    <source>
        <dbReference type="EMBL" id="MDI1491226.1"/>
    </source>
</evidence>
<feature type="domain" description="AB hydrolase-1" evidence="1">
    <location>
        <begin position="30"/>
        <end position="129"/>
    </location>
</feature>
<dbReference type="InterPro" id="IPR000073">
    <property type="entry name" value="AB_hydrolase_1"/>
</dbReference>
<evidence type="ECO:0000259" key="1">
    <source>
        <dbReference type="Pfam" id="PF00561"/>
    </source>
</evidence>
<dbReference type="GO" id="GO:0016020">
    <property type="term" value="C:membrane"/>
    <property type="evidence" value="ECO:0007669"/>
    <property type="project" value="TreeGrafter"/>
</dbReference>
<keyword evidence="3" id="KW-1185">Reference proteome</keyword>
<dbReference type="EMBL" id="JAPUFD010000014">
    <property type="protein sequence ID" value="MDI1491226.1"/>
    <property type="molecule type" value="Genomic_DNA"/>
</dbReference>
<dbReference type="PANTHER" id="PTHR43798:SF33">
    <property type="entry name" value="HYDROLASE, PUTATIVE (AFU_ORTHOLOGUE AFUA_2G14860)-RELATED"/>
    <property type="match status" value="1"/>
</dbReference>
<reference evidence="2" key="1">
    <citation type="journal article" date="2023" name="Genome Biol. Evol.">
        <title>First Whole Genome Sequence and Flow Cytometry Genome Size Data for the Lichen-Forming Fungus Ramalina farinacea (Ascomycota).</title>
        <authorList>
            <person name="Llewellyn T."/>
            <person name="Mian S."/>
            <person name="Hill R."/>
            <person name="Leitch I.J."/>
            <person name="Gaya E."/>
        </authorList>
    </citation>
    <scope>NUCLEOTIDE SEQUENCE</scope>
    <source>
        <strain evidence="2">LIQ254RAFAR</strain>
    </source>
</reference>
<dbReference type="SUPFAM" id="SSF53474">
    <property type="entry name" value="alpha/beta-Hydrolases"/>
    <property type="match status" value="1"/>
</dbReference>
<name>A0AA43QRC7_9LECA</name>